<feature type="chain" id="PRO_5003478706" description="GerMN domain-containing protein" evidence="1">
    <location>
        <begin position="26"/>
        <end position="309"/>
    </location>
</feature>
<gene>
    <name evidence="3" type="ORF">HMPREF9473_03913</name>
</gene>
<sequence length="309" mass="34680">MKQRVMTLFLFLVVLLTGCSGERQVSDTEHTYKIYYLNSSMTRLAPQDYVTETTDTDALIGEIWNQFVTVPQDLDSQAALSDKVTLTKYQREEMVLYLYFDAGYGSRSNMNTTREILCRAALAKTLTQIEGIDYINIYVGDQPLLDKAGNPVGMMAGGDFVESISDVNAFEKTELVLYFADETGESLVEEQREVVHNVNTSLEKLIIEELIKGPEEPGRKRTLPKDTKLLNVSVNENVCYINFDSAFLNNTEEVMDTIPIYSIVNSLSGLTSVNKVQITINGSTDVMFRDSISLNTMFERNLDIGGTDN</sequence>
<dbReference type="AlphaFoldDB" id="G5IK85"/>
<evidence type="ECO:0000256" key="1">
    <source>
        <dbReference type="SAM" id="SignalP"/>
    </source>
</evidence>
<dbReference type="Pfam" id="PF10646">
    <property type="entry name" value="Germane"/>
    <property type="match status" value="2"/>
</dbReference>
<dbReference type="OrthoDB" id="9809406at2"/>
<proteinExistence type="predicted"/>
<protein>
    <recommendedName>
        <fullName evidence="2">GerMN domain-containing protein</fullName>
    </recommendedName>
</protein>
<keyword evidence="1" id="KW-0732">Signal</keyword>
<evidence type="ECO:0000313" key="3">
    <source>
        <dbReference type="EMBL" id="EHI58149.1"/>
    </source>
</evidence>
<evidence type="ECO:0000313" key="4">
    <source>
        <dbReference type="Proteomes" id="UP000005384"/>
    </source>
</evidence>
<dbReference type="Proteomes" id="UP000005384">
    <property type="component" value="Unassembled WGS sequence"/>
</dbReference>
<dbReference type="SMART" id="SM00909">
    <property type="entry name" value="Germane"/>
    <property type="match status" value="1"/>
</dbReference>
<organism evidence="3 4">
    <name type="scientific">Hungatella hathewayi WAL-18680</name>
    <dbReference type="NCBI Taxonomy" id="742737"/>
    <lineage>
        <taxon>Bacteria</taxon>
        <taxon>Bacillati</taxon>
        <taxon>Bacillota</taxon>
        <taxon>Clostridia</taxon>
        <taxon>Lachnospirales</taxon>
        <taxon>Lachnospiraceae</taxon>
        <taxon>Hungatella</taxon>
    </lineage>
</organism>
<dbReference type="InterPro" id="IPR019606">
    <property type="entry name" value="GerMN"/>
</dbReference>
<dbReference type="PROSITE" id="PS51257">
    <property type="entry name" value="PROKAR_LIPOPROTEIN"/>
    <property type="match status" value="1"/>
</dbReference>
<dbReference type="RefSeq" id="WP_006781904.1">
    <property type="nucleotide sequence ID" value="NZ_CP040506.1"/>
</dbReference>
<dbReference type="EMBL" id="ADLN01000107">
    <property type="protein sequence ID" value="EHI58149.1"/>
    <property type="molecule type" value="Genomic_DNA"/>
</dbReference>
<dbReference type="PATRIC" id="fig|742737.3.peg.3897"/>
<accession>G5IK85</accession>
<keyword evidence="4" id="KW-1185">Reference proteome</keyword>
<reference evidence="3 4" key="1">
    <citation type="submission" date="2011-08" db="EMBL/GenBank/DDBJ databases">
        <title>The Genome Sequence of Clostridium hathewayi WAL-18680.</title>
        <authorList>
            <consortium name="The Broad Institute Genome Sequencing Platform"/>
            <person name="Earl A."/>
            <person name="Ward D."/>
            <person name="Feldgarden M."/>
            <person name="Gevers D."/>
            <person name="Finegold S.M."/>
            <person name="Summanen P.H."/>
            <person name="Molitoris D.R."/>
            <person name="Song M."/>
            <person name="Daigneault M."/>
            <person name="Allen-Vercoe E."/>
            <person name="Young S.K."/>
            <person name="Zeng Q."/>
            <person name="Gargeya S."/>
            <person name="Fitzgerald M."/>
            <person name="Haas B."/>
            <person name="Abouelleil A."/>
            <person name="Alvarado L."/>
            <person name="Arachchi H.M."/>
            <person name="Berlin A."/>
            <person name="Brown A."/>
            <person name="Chapman S.B."/>
            <person name="Chen Z."/>
            <person name="Dunbar C."/>
            <person name="Freedman E."/>
            <person name="Gearin G."/>
            <person name="Gellesch M."/>
            <person name="Goldberg J."/>
            <person name="Griggs A."/>
            <person name="Gujja S."/>
            <person name="Heiman D."/>
            <person name="Howarth C."/>
            <person name="Larson L."/>
            <person name="Lui A."/>
            <person name="MacDonald P.J.P."/>
            <person name="Montmayeur A."/>
            <person name="Murphy C."/>
            <person name="Neiman D."/>
            <person name="Pearson M."/>
            <person name="Priest M."/>
            <person name="Roberts A."/>
            <person name="Saif S."/>
            <person name="Shea T."/>
            <person name="Shenoy N."/>
            <person name="Sisk P."/>
            <person name="Stolte C."/>
            <person name="Sykes S."/>
            <person name="Wortman J."/>
            <person name="Nusbaum C."/>
            <person name="Birren B."/>
        </authorList>
    </citation>
    <scope>NUCLEOTIDE SEQUENCE [LARGE SCALE GENOMIC DNA]</scope>
    <source>
        <strain evidence="3 4">WAL-18680</strain>
    </source>
</reference>
<name>G5IK85_9FIRM</name>
<feature type="signal peptide" evidence="1">
    <location>
        <begin position="1"/>
        <end position="25"/>
    </location>
</feature>
<evidence type="ECO:0000259" key="2">
    <source>
        <dbReference type="SMART" id="SM00909"/>
    </source>
</evidence>
<comment type="caution">
    <text evidence="3">The sequence shown here is derived from an EMBL/GenBank/DDBJ whole genome shotgun (WGS) entry which is preliminary data.</text>
</comment>
<dbReference type="HOGENOM" id="CLU_073005_0_0_9"/>
<feature type="domain" description="GerMN" evidence="2">
    <location>
        <begin position="203"/>
        <end position="289"/>
    </location>
</feature>